<dbReference type="EMBL" id="JACOII010000049">
    <property type="protein sequence ID" value="MBI6549854.1"/>
    <property type="molecule type" value="Genomic_DNA"/>
</dbReference>
<dbReference type="RefSeq" id="WP_198690627.1">
    <property type="nucleotide sequence ID" value="NZ_CAWPUD010000048.1"/>
</dbReference>
<accession>A0ABS0U7J6</accession>
<comment type="caution">
    <text evidence="1">The sequence shown here is derived from an EMBL/GenBank/DDBJ whole genome shotgun (WGS) entry which is preliminary data.</text>
</comment>
<organism evidence="1 2">
    <name type="scientific">Xenorhabdus lircayensis</name>
    <dbReference type="NCBI Taxonomy" id="2763499"/>
    <lineage>
        <taxon>Bacteria</taxon>
        <taxon>Pseudomonadati</taxon>
        <taxon>Pseudomonadota</taxon>
        <taxon>Gammaproteobacteria</taxon>
        <taxon>Enterobacterales</taxon>
        <taxon>Morganellaceae</taxon>
        <taxon>Xenorhabdus</taxon>
    </lineage>
</organism>
<dbReference type="Proteomes" id="UP000696184">
    <property type="component" value="Unassembled WGS sequence"/>
</dbReference>
<sequence length="102" mass="11325">MHKNTVVCNSDIEIQSVIFTVEGYVSVLDVATPDNDSISVNIVHAGGDTVLFEARLAYKLTESPGYQLLTVLEMAFIYKKLVRLTGYTSGVYEYIETVKISK</sequence>
<gene>
    <name evidence="1" type="ORF">H8A87_14330</name>
</gene>
<reference evidence="1 2" key="1">
    <citation type="submission" date="2020-08" db="EMBL/GenBank/DDBJ databases">
        <title>Description of Xenorhabdus lircayensis sp. nov., the symbiotic bacterium associated with the entomopathogenic nematode Steirnernema unicornum.</title>
        <authorList>
            <person name="Castaneda-Alvarez C."/>
            <person name="Prodan S."/>
            <person name="Zamorano A."/>
            <person name="San-Blas E."/>
            <person name="Aballay E."/>
        </authorList>
    </citation>
    <scope>NUCLEOTIDE SEQUENCE [LARGE SCALE GENOMIC DNA]</scope>
    <source>
        <strain evidence="1 2">VLS</strain>
    </source>
</reference>
<proteinExistence type="predicted"/>
<protein>
    <submittedName>
        <fullName evidence="1">Uncharacterized protein</fullName>
    </submittedName>
</protein>
<evidence type="ECO:0000313" key="1">
    <source>
        <dbReference type="EMBL" id="MBI6549854.1"/>
    </source>
</evidence>
<keyword evidence="2" id="KW-1185">Reference proteome</keyword>
<evidence type="ECO:0000313" key="2">
    <source>
        <dbReference type="Proteomes" id="UP000696184"/>
    </source>
</evidence>
<name>A0ABS0U7J6_9GAMM</name>